<dbReference type="Gene3D" id="3.10.20.310">
    <property type="entry name" value="membrane protein fhac"/>
    <property type="match status" value="1"/>
</dbReference>
<dbReference type="InterPro" id="IPR045335">
    <property type="entry name" value="FtsQ_C_sf"/>
</dbReference>
<comment type="similarity">
    <text evidence="9">Belongs to the FtsQ/DivIB family. FtsQ subfamily.</text>
</comment>
<keyword evidence="13" id="KW-1185">Reference proteome</keyword>
<dbReference type="Pfam" id="PF08478">
    <property type="entry name" value="POTRA_1"/>
    <property type="match status" value="1"/>
</dbReference>
<comment type="caution">
    <text evidence="12">The sequence shown here is derived from an EMBL/GenBank/DDBJ whole genome shotgun (WGS) entry which is preliminary data.</text>
</comment>
<evidence type="ECO:0000313" key="12">
    <source>
        <dbReference type="EMBL" id="RZI45894.1"/>
    </source>
</evidence>
<evidence type="ECO:0000256" key="8">
    <source>
        <dbReference type="ARBA" id="ARBA00023306"/>
    </source>
</evidence>
<protein>
    <recommendedName>
        <fullName evidence="9">Cell division protein FtsQ</fullName>
    </recommendedName>
</protein>
<gene>
    <name evidence="9" type="primary">ftsQ</name>
    <name evidence="12" type="ORF">EQU50_05545</name>
</gene>
<sequence>MIRRNKKKTAGLAPVSMAQPSRKGRQRQRQQWRRWFINASTITALIALPLGLWLGYPQLLLSFGESCFISGLGKCGFQIQEIFIEGREFIKPEVVGQAVNAKRGEPIFGHSLDDLKSRLEKIDWIKSVHIERQLPDQLYIKISERYPIAIWQHQKTLYLVDREGVVIQNAKLYQFQQLPLVIGPDAPLHTPKILTLLEKFPKILERVKVLTRVRQRRWDITFKDSILVKLSEQKPEESLARLSLLIEQGKIHKGDVSMVDLRNREQIVLRLSPEAAIRIKLKGKET</sequence>
<dbReference type="GO" id="GO:0005886">
    <property type="term" value="C:plasma membrane"/>
    <property type="evidence" value="ECO:0007669"/>
    <property type="project" value="UniProtKB-SubCell"/>
</dbReference>
<dbReference type="PANTHER" id="PTHR35851:SF1">
    <property type="entry name" value="CELL DIVISION PROTEIN FTSQ"/>
    <property type="match status" value="1"/>
</dbReference>
<dbReference type="InterPro" id="IPR005548">
    <property type="entry name" value="Cell_div_FtsQ/DivIB_C"/>
</dbReference>
<evidence type="ECO:0000256" key="2">
    <source>
        <dbReference type="ARBA" id="ARBA00022475"/>
    </source>
</evidence>
<reference evidence="12 13" key="1">
    <citation type="submission" date="2018-10" db="EMBL/GenBank/DDBJ databases">
        <title>An updated phylogeny of the Alphaproteobacteria reveals that the parasitic Rickettsiales and Holosporales have independent origins.</title>
        <authorList>
            <person name="Munoz-Gomez S.A."/>
            <person name="Hess S."/>
            <person name="Burger G."/>
            <person name="Lang B.F."/>
            <person name="Susko E."/>
            <person name="Slamovits C.H."/>
            <person name="Roger A.J."/>
        </authorList>
    </citation>
    <scope>NUCLEOTIDE SEQUENCE [LARGE SCALE GENOMIC DNA]</scope>
    <source>
        <strain evidence="12">HOLO01</strain>
    </source>
</reference>
<evidence type="ECO:0000256" key="10">
    <source>
        <dbReference type="SAM" id="MobiDB-lite"/>
    </source>
</evidence>
<evidence type="ECO:0000256" key="7">
    <source>
        <dbReference type="ARBA" id="ARBA00023136"/>
    </source>
</evidence>
<dbReference type="InterPro" id="IPR013685">
    <property type="entry name" value="POTRA_FtsQ_type"/>
</dbReference>
<dbReference type="PROSITE" id="PS51779">
    <property type="entry name" value="POTRA"/>
    <property type="match status" value="1"/>
</dbReference>
<dbReference type="OrthoDB" id="9783091at2"/>
<dbReference type="InterPro" id="IPR034746">
    <property type="entry name" value="POTRA"/>
</dbReference>
<dbReference type="GO" id="GO:0090529">
    <property type="term" value="P:cell septum assembly"/>
    <property type="evidence" value="ECO:0007669"/>
    <property type="project" value="InterPro"/>
</dbReference>
<feature type="region of interest" description="Disordered" evidence="10">
    <location>
        <begin position="1"/>
        <end position="27"/>
    </location>
</feature>
<accession>A0A4Q7DIR8</accession>
<dbReference type="GO" id="GO:0032153">
    <property type="term" value="C:cell division site"/>
    <property type="evidence" value="ECO:0007669"/>
    <property type="project" value="UniProtKB-UniRule"/>
</dbReference>
<keyword evidence="5 9" id="KW-0812">Transmembrane</keyword>
<dbReference type="Pfam" id="PF03799">
    <property type="entry name" value="FtsQ_DivIB_C"/>
    <property type="match status" value="1"/>
</dbReference>
<keyword evidence="6 9" id="KW-1133">Transmembrane helix</keyword>
<dbReference type="Proteomes" id="UP000293550">
    <property type="component" value="Unassembled WGS sequence"/>
</dbReference>
<evidence type="ECO:0000256" key="6">
    <source>
        <dbReference type="ARBA" id="ARBA00022989"/>
    </source>
</evidence>
<keyword evidence="3 9" id="KW-0997">Cell inner membrane</keyword>
<dbReference type="EMBL" id="SCFB01000006">
    <property type="protein sequence ID" value="RZI45894.1"/>
    <property type="molecule type" value="Genomic_DNA"/>
</dbReference>
<evidence type="ECO:0000256" key="3">
    <source>
        <dbReference type="ARBA" id="ARBA00022519"/>
    </source>
</evidence>
<dbReference type="InterPro" id="IPR026579">
    <property type="entry name" value="FtsQ"/>
</dbReference>
<dbReference type="GO" id="GO:0043093">
    <property type="term" value="P:FtsZ-dependent cytokinesis"/>
    <property type="evidence" value="ECO:0007669"/>
    <property type="project" value="UniProtKB-UniRule"/>
</dbReference>
<comment type="subcellular location">
    <subcellularLocation>
        <location evidence="9">Cell inner membrane</location>
        <topology evidence="9">Single-pass type II membrane protein</topology>
    </subcellularLocation>
    <subcellularLocation>
        <location evidence="1">Membrane</location>
    </subcellularLocation>
    <text evidence="9">Localizes to the division septum.</text>
</comment>
<dbReference type="PANTHER" id="PTHR35851">
    <property type="entry name" value="CELL DIVISION PROTEIN FTSQ"/>
    <property type="match status" value="1"/>
</dbReference>
<evidence type="ECO:0000256" key="9">
    <source>
        <dbReference type="HAMAP-Rule" id="MF_00911"/>
    </source>
</evidence>
<evidence type="ECO:0000256" key="1">
    <source>
        <dbReference type="ARBA" id="ARBA00004370"/>
    </source>
</evidence>
<dbReference type="Gene3D" id="3.40.50.11690">
    <property type="entry name" value="Cell division protein FtsQ/DivIB"/>
    <property type="match status" value="1"/>
</dbReference>
<keyword evidence="2 9" id="KW-1003">Cell membrane</keyword>
<comment type="function">
    <text evidence="9">Essential cell division protein.</text>
</comment>
<name>A0A4Q7DIR8_9PROT</name>
<feature type="domain" description="POTRA" evidence="11">
    <location>
        <begin position="77"/>
        <end position="145"/>
    </location>
</feature>
<keyword evidence="8 9" id="KW-0131">Cell cycle</keyword>
<keyword evidence="7 9" id="KW-0472">Membrane</keyword>
<keyword evidence="4 9" id="KW-0132">Cell division</keyword>
<evidence type="ECO:0000259" key="11">
    <source>
        <dbReference type="PROSITE" id="PS51779"/>
    </source>
</evidence>
<organism evidence="12 13">
    <name type="scientific">Candidatus Finniella inopinata</name>
    <dbReference type="NCBI Taxonomy" id="1696036"/>
    <lineage>
        <taxon>Bacteria</taxon>
        <taxon>Pseudomonadati</taxon>
        <taxon>Pseudomonadota</taxon>
        <taxon>Alphaproteobacteria</taxon>
        <taxon>Holosporales</taxon>
        <taxon>Candidatus Paracaedibacteraceae</taxon>
        <taxon>Candidatus Finniella</taxon>
    </lineage>
</organism>
<evidence type="ECO:0000256" key="5">
    <source>
        <dbReference type="ARBA" id="ARBA00022692"/>
    </source>
</evidence>
<proteinExistence type="inferred from homology"/>
<evidence type="ECO:0000256" key="4">
    <source>
        <dbReference type="ARBA" id="ARBA00022618"/>
    </source>
</evidence>
<feature type="transmembrane region" description="Helical" evidence="9">
    <location>
        <begin position="35"/>
        <end position="56"/>
    </location>
</feature>
<evidence type="ECO:0000313" key="13">
    <source>
        <dbReference type="Proteomes" id="UP000293550"/>
    </source>
</evidence>
<dbReference type="AlphaFoldDB" id="A0A4Q7DIR8"/>
<dbReference type="HAMAP" id="MF_00911">
    <property type="entry name" value="FtsQ_subfam"/>
    <property type="match status" value="1"/>
</dbReference>